<evidence type="ECO:0000256" key="1">
    <source>
        <dbReference type="SAM" id="MobiDB-lite"/>
    </source>
</evidence>
<evidence type="ECO:0000313" key="2">
    <source>
        <dbReference type="EMBL" id="KAF7285097.1"/>
    </source>
</evidence>
<sequence length="94" mass="9897">MNIADGVKRFNVEKAKGGVVAGTGHRLSAPRCCFVPHDTTVPPTVPATLTNDELSPRKKTDMAALTTTLPVGEDYDEMGKEGMGRDARGAGGVR</sequence>
<keyword evidence="3" id="KW-1185">Reference proteome</keyword>
<feature type="compositionally biased region" description="Basic and acidic residues" evidence="1">
    <location>
        <begin position="77"/>
        <end position="88"/>
    </location>
</feature>
<protein>
    <submittedName>
        <fullName evidence="2">Uncharacterized protein</fullName>
    </submittedName>
</protein>
<accession>A0A834IU63</accession>
<gene>
    <name evidence="2" type="ORF">GWI33_011948</name>
</gene>
<proteinExistence type="predicted"/>
<reference evidence="2" key="1">
    <citation type="submission" date="2020-08" db="EMBL/GenBank/DDBJ databases">
        <title>Genome sequencing and assembly of the red palm weevil Rhynchophorus ferrugineus.</title>
        <authorList>
            <person name="Dias G.B."/>
            <person name="Bergman C.M."/>
            <person name="Manee M."/>
        </authorList>
    </citation>
    <scope>NUCLEOTIDE SEQUENCE</scope>
    <source>
        <strain evidence="2">AA-2017</strain>
        <tissue evidence="2">Whole larva</tissue>
    </source>
</reference>
<dbReference type="EMBL" id="JAACXV010000061">
    <property type="protein sequence ID" value="KAF7285097.1"/>
    <property type="molecule type" value="Genomic_DNA"/>
</dbReference>
<dbReference type="Proteomes" id="UP000625711">
    <property type="component" value="Unassembled WGS sequence"/>
</dbReference>
<comment type="caution">
    <text evidence="2">The sequence shown here is derived from an EMBL/GenBank/DDBJ whole genome shotgun (WGS) entry which is preliminary data.</text>
</comment>
<feature type="region of interest" description="Disordered" evidence="1">
    <location>
        <begin position="57"/>
        <end position="94"/>
    </location>
</feature>
<organism evidence="2 3">
    <name type="scientific">Rhynchophorus ferrugineus</name>
    <name type="common">Red palm weevil</name>
    <name type="synonym">Curculio ferrugineus</name>
    <dbReference type="NCBI Taxonomy" id="354439"/>
    <lineage>
        <taxon>Eukaryota</taxon>
        <taxon>Metazoa</taxon>
        <taxon>Ecdysozoa</taxon>
        <taxon>Arthropoda</taxon>
        <taxon>Hexapoda</taxon>
        <taxon>Insecta</taxon>
        <taxon>Pterygota</taxon>
        <taxon>Neoptera</taxon>
        <taxon>Endopterygota</taxon>
        <taxon>Coleoptera</taxon>
        <taxon>Polyphaga</taxon>
        <taxon>Cucujiformia</taxon>
        <taxon>Curculionidae</taxon>
        <taxon>Dryophthorinae</taxon>
        <taxon>Rhynchophorus</taxon>
    </lineage>
</organism>
<name>A0A834IU63_RHYFE</name>
<dbReference type="AlphaFoldDB" id="A0A834IU63"/>
<evidence type="ECO:0000313" key="3">
    <source>
        <dbReference type="Proteomes" id="UP000625711"/>
    </source>
</evidence>